<dbReference type="Pfam" id="PF00169">
    <property type="entry name" value="PH"/>
    <property type="match status" value="2"/>
</dbReference>
<accession>A0A0M0K791</accession>
<evidence type="ECO:0000256" key="2">
    <source>
        <dbReference type="SAM" id="MobiDB-lite"/>
    </source>
</evidence>
<feature type="domain" description="PH" evidence="3">
    <location>
        <begin position="369"/>
        <end position="475"/>
    </location>
</feature>
<feature type="domain" description="PH" evidence="3">
    <location>
        <begin position="560"/>
        <end position="666"/>
    </location>
</feature>
<keyword evidence="5" id="KW-1185">Reference proteome</keyword>
<keyword evidence="4" id="KW-0540">Nuclease</keyword>
<proteinExistence type="predicted"/>
<dbReference type="InterPro" id="IPR001849">
    <property type="entry name" value="PH_domain"/>
</dbReference>
<feature type="region of interest" description="Disordered" evidence="2">
    <location>
        <begin position="181"/>
        <end position="202"/>
    </location>
</feature>
<evidence type="ECO:0000259" key="3">
    <source>
        <dbReference type="PROSITE" id="PS50003"/>
    </source>
</evidence>
<dbReference type="GO" id="GO:0004527">
    <property type="term" value="F:exonuclease activity"/>
    <property type="evidence" value="ECO:0007669"/>
    <property type="project" value="UniProtKB-KW"/>
</dbReference>
<dbReference type="InterPro" id="IPR051707">
    <property type="entry name" value="PI-Interact_SigTrans_Reg"/>
</dbReference>
<protein>
    <submittedName>
        <fullName evidence="4">Putative exonuclease</fullName>
    </submittedName>
</protein>
<reference evidence="5" key="1">
    <citation type="journal article" date="2015" name="PLoS Genet.">
        <title>Genome Sequence and Transcriptome Analyses of Chrysochromulina tobin: Metabolic Tools for Enhanced Algal Fitness in the Prominent Order Prymnesiales (Haptophyceae).</title>
        <authorList>
            <person name="Hovde B.T."/>
            <person name="Deodato C.R."/>
            <person name="Hunsperger H.M."/>
            <person name="Ryken S.A."/>
            <person name="Yost W."/>
            <person name="Jha R.K."/>
            <person name="Patterson J."/>
            <person name="Monnat R.J. Jr."/>
            <person name="Barlow S.B."/>
            <person name="Starkenburg S.R."/>
            <person name="Cattolico R.A."/>
        </authorList>
    </citation>
    <scope>NUCLEOTIDE SEQUENCE</scope>
    <source>
        <strain evidence="5">CCMP291</strain>
    </source>
</reference>
<dbReference type="EMBL" id="JWZX01001111">
    <property type="protein sequence ID" value="KOO34746.1"/>
    <property type="molecule type" value="Genomic_DNA"/>
</dbReference>
<evidence type="ECO:0000313" key="5">
    <source>
        <dbReference type="Proteomes" id="UP000037460"/>
    </source>
</evidence>
<keyword evidence="4" id="KW-0378">Hydrolase</keyword>
<dbReference type="PROSITE" id="PS50003">
    <property type="entry name" value="PH_DOMAIN"/>
    <property type="match status" value="2"/>
</dbReference>
<comment type="caution">
    <text evidence="4">The sequence shown here is derived from an EMBL/GenBank/DDBJ whole genome shotgun (WGS) entry which is preliminary data.</text>
</comment>
<dbReference type="AlphaFoldDB" id="A0A0M0K791"/>
<keyword evidence="4" id="KW-0269">Exonuclease</keyword>
<dbReference type="SUPFAM" id="SSF50729">
    <property type="entry name" value="PH domain-like"/>
    <property type="match status" value="2"/>
</dbReference>
<dbReference type="PANTHER" id="PTHR14336:SF8">
    <property type="entry name" value="PROTEIN OPY1"/>
    <property type="match status" value="1"/>
</dbReference>
<dbReference type="Proteomes" id="UP000037460">
    <property type="component" value="Unassembled WGS sequence"/>
</dbReference>
<organism evidence="4 5">
    <name type="scientific">Chrysochromulina tobinii</name>
    <dbReference type="NCBI Taxonomy" id="1460289"/>
    <lineage>
        <taxon>Eukaryota</taxon>
        <taxon>Haptista</taxon>
        <taxon>Haptophyta</taxon>
        <taxon>Prymnesiophyceae</taxon>
        <taxon>Prymnesiales</taxon>
        <taxon>Chrysochromulinaceae</taxon>
        <taxon>Chrysochromulina</taxon>
    </lineage>
</organism>
<evidence type="ECO:0000256" key="1">
    <source>
        <dbReference type="SAM" id="Coils"/>
    </source>
</evidence>
<gene>
    <name evidence="4" type="ORF">Ctob_009880</name>
</gene>
<feature type="coiled-coil region" evidence="1">
    <location>
        <begin position="7"/>
        <end position="92"/>
    </location>
</feature>
<name>A0A0M0K791_9EUKA</name>
<dbReference type="Gene3D" id="2.30.29.30">
    <property type="entry name" value="Pleckstrin-homology domain (PH domain)/Phosphotyrosine-binding domain (PTB)"/>
    <property type="match status" value="2"/>
</dbReference>
<sequence>MRHVLAAEAARLEHEAIERALQAQLEAARQAAEQEEAEHIANIEAEQRRAKEQREAIERSLKDQLEAARRDVSEAETQWKLAEANMKEALRQAHSQQELAAWVKRQANIKQLIEKRYTNLWTLSWSETQLVGMFSISGEAEEAAIKAQLSDVVSKYFPTIVDIYLRYCSTVETMATKSSDKDVVAKKSSDKDAKKKEDDSKSSGEFVIESEGGFAFGWDVQMPKKAWLQFCQDLGSSALDPKKAAQIFTVVNDLRDKRIELRKLEALHKGIGVTKSDELLFAAQMALDANTFSMRMRQQTKTQPGIMQVGMMQASMTQPGIRQPDIMQPGGLQAGMKTHLDMEQSERDDGAAATVTAKALLAGEVSGKVPRLHGTVEKRGSGRGLLGTVRWKSKLLVVCAEVGCVYFDSDEISDKNRAARLMPLGDDGTKVELRADRSGGSHCFALVTPAREYLFSVPTADRAAKWVAAIQAEIEAAQQTRHLKAGKMQLDMMQSGIMQVGMMQASMTQPGIRQPDIMQPGGLQAGMKTHLDMEQSERDDGAAATVTAKALLAGEVSGKVPRLHGTVEKRGSGRGLLGTVRWKSKLLVVCAEVGCVYFDSDEISDKNRAARLMPLGDDGTKVELRADRSGGSHCFALVTPAREYLFSVPTADRAAKWVAAIQAEIEAAQHTYE</sequence>
<keyword evidence="1" id="KW-0175">Coiled coil</keyword>
<evidence type="ECO:0000313" key="4">
    <source>
        <dbReference type="EMBL" id="KOO34746.1"/>
    </source>
</evidence>
<dbReference type="PANTHER" id="PTHR14336">
    <property type="entry name" value="TANDEM PH DOMAIN CONTAINING PROTEIN"/>
    <property type="match status" value="1"/>
</dbReference>
<dbReference type="SMART" id="SM00233">
    <property type="entry name" value="PH"/>
    <property type="match status" value="2"/>
</dbReference>
<dbReference type="InterPro" id="IPR011993">
    <property type="entry name" value="PH-like_dom_sf"/>
</dbReference>